<evidence type="ECO:0000313" key="11">
    <source>
        <dbReference type="RefSeq" id="XP_031565846.1"/>
    </source>
</evidence>
<keyword evidence="4" id="KW-0969">Cilium</keyword>
<dbReference type="GO" id="GO:0008285">
    <property type="term" value="P:negative regulation of cell population proliferation"/>
    <property type="evidence" value="ECO:0007669"/>
    <property type="project" value="InterPro"/>
</dbReference>
<dbReference type="GO" id="GO:0015631">
    <property type="term" value="F:tubulin binding"/>
    <property type="evidence" value="ECO:0007669"/>
    <property type="project" value="TreeGrafter"/>
</dbReference>
<dbReference type="GO" id="GO:0005929">
    <property type="term" value="C:cilium"/>
    <property type="evidence" value="ECO:0007669"/>
    <property type="project" value="TreeGrafter"/>
</dbReference>
<dbReference type="FunCoup" id="A0A6P8IGK0">
    <property type="interactions" value="130"/>
</dbReference>
<keyword evidence="5" id="KW-0966">Cell projection</keyword>
<dbReference type="KEGG" id="aten:116300996"/>
<feature type="domain" description="HYDIN/VesB/CFA65-like Ig-like" evidence="8">
    <location>
        <begin position="779"/>
        <end position="886"/>
    </location>
</feature>
<dbReference type="InParanoid" id="A0A6P8IGK0"/>
<dbReference type="GeneID" id="116300996"/>
<organism evidence="10 11">
    <name type="scientific">Actinia tenebrosa</name>
    <name type="common">Australian red waratah sea anemone</name>
    <dbReference type="NCBI Taxonomy" id="6105"/>
    <lineage>
        <taxon>Eukaryota</taxon>
        <taxon>Metazoa</taxon>
        <taxon>Cnidaria</taxon>
        <taxon>Anthozoa</taxon>
        <taxon>Hexacorallia</taxon>
        <taxon>Actiniaria</taxon>
        <taxon>Actiniidae</taxon>
        <taxon>Actinia</taxon>
    </lineage>
</organism>
<dbReference type="NCBIfam" id="NF012200">
    <property type="entry name" value="choice_anch_D"/>
    <property type="match status" value="1"/>
</dbReference>
<accession>A0A6P8IGK0</accession>
<keyword evidence="10" id="KW-1185">Reference proteome</keyword>
<feature type="region of interest" description="Disordered" evidence="7">
    <location>
        <begin position="1068"/>
        <end position="1098"/>
    </location>
</feature>
<dbReference type="Gene3D" id="2.60.40.10">
    <property type="entry name" value="Immunoglobulins"/>
    <property type="match status" value="9"/>
</dbReference>
<reference evidence="11" key="1">
    <citation type="submission" date="2025-08" db="UniProtKB">
        <authorList>
            <consortium name="RefSeq"/>
        </authorList>
    </citation>
    <scope>IDENTIFICATION</scope>
</reference>
<feature type="domain" description="Deleted in lung and esophageal cancer protein 1 Ig-like" evidence="9">
    <location>
        <begin position="291"/>
        <end position="388"/>
    </location>
</feature>
<evidence type="ECO:0000256" key="6">
    <source>
        <dbReference type="SAM" id="Coils"/>
    </source>
</evidence>
<dbReference type="Pfam" id="PF22544">
    <property type="entry name" value="HYDIN_VesB_CFA65-like_Ig"/>
    <property type="match status" value="1"/>
</dbReference>
<evidence type="ECO:0000256" key="3">
    <source>
        <dbReference type="ARBA" id="ARBA00022490"/>
    </source>
</evidence>
<dbReference type="InterPro" id="IPR059041">
    <property type="entry name" value="Ig_DLEC1_1"/>
</dbReference>
<evidence type="ECO:0000313" key="10">
    <source>
        <dbReference type="Proteomes" id="UP000515163"/>
    </source>
</evidence>
<sequence length="1642" mass="182214">MSGSKGIEMEPPMHLQRPSSARSQDISHVLASVFREVFTRDVVGEQTVKHLTTSRSGEEGYHDKYVRQLEEIQEKREKCHREADMLEAHIMQAQASAMAADERDLQKALGQCEQYPNLGLPPGQSNLRYCLDTQLLRKFNLIVPEDFTSNGQTEAKPPQADEIPSYARFTTSSHQRYRKTPPLTDYLDDRVTSSLGYPFTVASKPATAERKTREISTPATTHTKISKAIWKNSMKPSQRQIEREDLKKLKSKAEYKRNPRFVPPLTADLIQEKSKAKEVKESATGSSQVVFIATPSPVVFSEYKVGEVYELMVELKNVTSSSRQIRIVPPSTKYFSIGLGRFPGESGVVAPGMSCVYPIRFSPDFLADYDDTIKVKTQIDPPMVISLQGRRPPPQLSLSSVLDCGHTLVGGKKTVHFTCTNQGGEGQFFLMSKSDWPTTYSKWSLDNPGFLDIAPFEVKPAMFELKSGETIDLEVTFCPSAAKFFKKEMIMVCDNCHIKVLTVEGTGQTAGIEFVSISGGTSKHDIGELKDVSSQFLVRFDDQNPKTHTAKELTIKNTTNVALPFRWKLFKPFFPCQQTDELGVSTSQQLSSRVHRTADAQGVFSIAPNMGTLPPYENVHFSLEYLPKEIGSFHSVAHLVLEEIPVHGQENATSVSRDVTAIEVEVKANSQPFHVQVNPGTLTIPGTLLMATSNTYKFKAHNHSVSDVQVEWQDMSTDECTINIQPQSTVIAANQPREFSVSITSHVPGVLDQTLFCHVDYSSSPVYLHVRASFEGPEVTMDTLDLDFGLVRLGESASREISVTNKSNITAEWSMQECVDCISDGKDQKCNNSSSSLTSEFDFVPTTGSLGAGESAVVSVTFRPTHCRRVRTVFQCQEKIGKTNYLSVFSEVQSPLVCLLSSSLYLENVYLDVPVSRTITLQNQTLLTSEFCWNEIICNKDSDYSVTFEPSRGVLQPREALDVRVTLTGHRKGLVESLTTSCHVTGMDKPIWLGISADVKGLNVTFEMPKILDHHTPDEIKTANIDSSSTNMIEFGKMFLGEERKATVVMTNTTAIRARFSVHVNHFTAAKPPTPPEGQPQKRDGRRPQGLLTRTPNIANPLSKTATKAYADQVSACLRDGRGAAFVPSPSSGELLPFGYQVIEITAYNDMWGDYRDLLICMVEGLDPVYIPIQMSVLGCPLNFQMMKDQSPVLRFGTHVSGATPVTRSLRVNNTSPFDIRLDWSTLNIEDDDDQLLDMLVSYGQALPVFNDKGEELLPPPPLCDFPCFMPPFIQVKLLEHEGIRSDEPFQVLPSQQVIPAKGHANMTVTFKPNTTNPAGQTCTSFAAGYMSLDGPNIDIPGRVTRSQGMDMTPFRLDITATILPALLSVEMEEDEGCDFIATASNLLNGDFTKIHRFILSNTSETPLALNIAVDAPFKVMSSEPPPSAKSTRSQANGLTIIKPGKNIQVKIGFCLTKELLSRVDELPVNKEQEDGSLLTVKENGDRKLFFNRKLVVEFSNKSTQVIPLTASVSVPTLRLSKQELDFGTCLVGQEKEMQVVLTNPTESSSEWVAVKDPRCPQVSRDVFTVTPSNGLLEAYVNHVAKNKVLIRVTFVARHNVEYECVLIFKGRLHEEEQHVVLKGRGSYDGRHENLVNVVTQF</sequence>
<comment type="subcellular location">
    <subcellularLocation>
        <location evidence="1">Cell projection</location>
        <location evidence="1">Cilium</location>
    </subcellularLocation>
    <subcellularLocation>
        <location evidence="2">Cytoplasm</location>
    </subcellularLocation>
</comment>
<keyword evidence="3" id="KW-0963">Cytoplasm</keyword>
<dbReference type="InterPro" id="IPR033304">
    <property type="entry name" value="DLEC1"/>
</dbReference>
<evidence type="ECO:0000256" key="2">
    <source>
        <dbReference type="ARBA" id="ARBA00004496"/>
    </source>
</evidence>
<dbReference type="PANTHER" id="PTHR46348:SF1">
    <property type="entry name" value="DELETED IN LUNG AND ESOPHAGEAL CANCER PROTEIN 1"/>
    <property type="match status" value="1"/>
</dbReference>
<dbReference type="PANTHER" id="PTHR46348">
    <property type="entry name" value="DELETED IN LUNG AND ESOPHAGEAL CANCER PROTEIN 1"/>
    <property type="match status" value="1"/>
</dbReference>
<dbReference type="RefSeq" id="XP_031565846.1">
    <property type="nucleotide sequence ID" value="XM_031709986.1"/>
</dbReference>
<dbReference type="Pfam" id="PF23316">
    <property type="entry name" value="Ig_DLEC1_6th"/>
    <property type="match status" value="1"/>
</dbReference>
<dbReference type="OrthoDB" id="2115465at2759"/>
<evidence type="ECO:0000259" key="8">
    <source>
        <dbReference type="Pfam" id="PF22544"/>
    </source>
</evidence>
<evidence type="ECO:0000259" key="9">
    <source>
        <dbReference type="Pfam" id="PF23277"/>
    </source>
</evidence>
<feature type="coiled-coil region" evidence="6">
    <location>
        <begin position="62"/>
        <end position="89"/>
    </location>
</feature>
<evidence type="ECO:0000256" key="7">
    <source>
        <dbReference type="SAM" id="MobiDB-lite"/>
    </source>
</evidence>
<evidence type="ECO:0000256" key="4">
    <source>
        <dbReference type="ARBA" id="ARBA00023069"/>
    </source>
</evidence>
<dbReference type="GO" id="GO:0005737">
    <property type="term" value="C:cytoplasm"/>
    <property type="evidence" value="ECO:0007669"/>
    <property type="project" value="TreeGrafter"/>
</dbReference>
<evidence type="ECO:0000256" key="1">
    <source>
        <dbReference type="ARBA" id="ARBA00004138"/>
    </source>
</evidence>
<name>A0A6P8IGK0_ACTTE</name>
<gene>
    <name evidence="11" type="primary">LOC116300996</name>
</gene>
<protein>
    <submittedName>
        <fullName evidence="11">Deleted in lung and esophageal cancer protein 1-like</fullName>
    </submittedName>
</protein>
<evidence type="ECO:0000256" key="5">
    <source>
        <dbReference type="ARBA" id="ARBA00023273"/>
    </source>
</evidence>
<feature type="region of interest" description="Disordered" evidence="7">
    <location>
        <begin position="1"/>
        <end position="22"/>
    </location>
</feature>
<proteinExistence type="predicted"/>
<keyword evidence="6" id="KW-0175">Coiled coil</keyword>
<dbReference type="InterPro" id="IPR013783">
    <property type="entry name" value="Ig-like_fold"/>
</dbReference>
<dbReference type="InterPro" id="IPR053879">
    <property type="entry name" value="HYDIN_VesB_CFA65-like_Ig"/>
</dbReference>
<dbReference type="Proteomes" id="UP000515163">
    <property type="component" value="Unplaced"/>
</dbReference>
<dbReference type="Pfam" id="PF23277">
    <property type="entry name" value="Ig_Dlec1_1"/>
    <property type="match status" value="1"/>
</dbReference>